<dbReference type="GO" id="GO:0046914">
    <property type="term" value="F:transition metal ion binding"/>
    <property type="evidence" value="ECO:0007669"/>
    <property type="project" value="TreeGrafter"/>
</dbReference>
<dbReference type="FunFam" id="2.40.30.170:FF:000010">
    <property type="entry name" value="Efflux RND transporter periplasmic adaptor subunit"/>
    <property type="match status" value="1"/>
</dbReference>
<keyword evidence="2" id="KW-0813">Transport</keyword>
<sequence>MENKSKYIFLIVGILIGAIIAYSGILLFSSLASGNEVNIENEYSEELEHEGEGHSEFINISDKVMKEFGIEVKTAGPGKITVHKDLTGEIVPNPYNVAHIVPRFAGIVKVVYKKIGDKVKKGDIIAVIESNESLVQYDVKSLIDGTILELHMTPGELIGDEKHIVMVANLKNVWAELNVYQKDLGDVKVGQTVEITSPHSKTLLKGKLFYISPIVNEATRTAVARVKLDNSRGIWKPGMFVSGRVFTSSKTVDVSVPKNAVQILDEQKVVFVKSEKGFGPQVVTVGIENSKSVEILDGLHVGDKYVAKGAYTFKSEILKESFGGDEH</sequence>
<evidence type="ECO:0000313" key="8">
    <source>
        <dbReference type="EMBL" id="VAX15505.1"/>
    </source>
</evidence>
<evidence type="ECO:0000259" key="5">
    <source>
        <dbReference type="Pfam" id="PF25954"/>
    </source>
</evidence>
<feature type="domain" description="CzcB-like barrel-sandwich hybrid" evidence="6">
    <location>
        <begin position="97"/>
        <end position="169"/>
    </location>
</feature>
<comment type="similarity">
    <text evidence="1">Belongs to the membrane fusion protein (MFP) (TC 8.A.1) family.</text>
</comment>
<accession>A0A3B1CA01</accession>
<dbReference type="Pfam" id="PF25973">
    <property type="entry name" value="BSH_CzcB"/>
    <property type="match status" value="1"/>
</dbReference>
<evidence type="ECO:0000256" key="2">
    <source>
        <dbReference type="ARBA" id="ARBA00022448"/>
    </source>
</evidence>
<evidence type="ECO:0000259" key="7">
    <source>
        <dbReference type="Pfam" id="PF25975"/>
    </source>
</evidence>
<dbReference type="InterPro" id="IPR058647">
    <property type="entry name" value="BSH_CzcB-like"/>
</dbReference>
<dbReference type="GO" id="GO:0030288">
    <property type="term" value="C:outer membrane-bounded periplasmic space"/>
    <property type="evidence" value="ECO:0007669"/>
    <property type="project" value="TreeGrafter"/>
</dbReference>
<evidence type="ECO:0000256" key="1">
    <source>
        <dbReference type="ARBA" id="ARBA00009477"/>
    </source>
</evidence>
<dbReference type="PANTHER" id="PTHR30097">
    <property type="entry name" value="CATION EFFLUX SYSTEM PROTEIN CUSB"/>
    <property type="match status" value="1"/>
</dbReference>
<dbReference type="Pfam" id="PF25975">
    <property type="entry name" value="CzcB_C"/>
    <property type="match status" value="1"/>
</dbReference>
<keyword evidence="4" id="KW-1133">Transmembrane helix</keyword>
<evidence type="ECO:0000259" key="6">
    <source>
        <dbReference type="Pfam" id="PF25973"/>
    </source>
</evidence>
<dbReference type="PANTHER" id="PTHR30097:SF4">
    <property type="entry name" value="SLR6042 PROTEIN"/>
    <property type="match status" value="1"/>
</dbReference>
<dbReference type="FunFam" id="2.40.420.20:FF:000006">
    <property type="entry name" value="RND family efflux transporter MFP subunit"/>
    <property type="match status" value="1"/>
</dbReference>
<dbReference type="Gene3D" id="2.40.420.20">
    <property type="match status" value="1"/>
</dbReference>
<dbReference type="SUPFAM" id="SSF111369">
    <property type="entry name" value="HlyD-like secretion proteins"/>
    <property type="match status" value="1"/>
</dbReference>
<keyword evidence="4" id="KW-0812">Transmembrane</keyword>
<evidence type="ECO:0000256" key="4">
    <source>
        <dbReference type="SAM" id="Phobius"/>
    </source>
</evidence>
<evidence type="ECO:0000256" key="3">
    <source>
        <dbReference type="ARBA" id="ARBA00022833"/>
    </source>
</evidence>
<dbReference type="Pfam" id="PF25954">
    <property type="entry name" value="Beta-barrel_RND_2"/>
    <property type="match status" value="1"/>
</dbReference>
<dbReference type="InterPro" id="IPR058649">
    <property type="entry name" value="CzcB_C"/>
</dbReference>
<dbReference type="Gene3D" id="2.40.30.170">
    <property type="match status" value="1"/>
</dbReference>
<feature type="transmembrane region" description="Helical" evidence="4">
    <location>
        <begin position="7"/>
        <end position="28"/>
    </location>
</feature>
<dbReference type="AlphaFoldDB" id="A0A3B1CA01"/>
<organism evidence="8">
    <name type="scientific">hydrothermal vent metagenome</name>
    <dbReference type="NCBI Taxonomy" id="652676"/>
    <lineage>
        <taxon>unclassified sequences</taxon>
        <taxon>metagenomes</taxon>
        <taxon>ecological metagenomes</taxon>
    </lineage>
</organism>
<proteinExistence type="inferred from homology"/>
<dbReference type="Gene3D" id="2.40.50.100">
    <property type="match status" value="1"/>
</dbReference>
<dbReference type="GO" id="GO:0060003">
    <property type="term" value="P:copper ion export"/>
    <property type="evidence" value="ECO:0007669"/>
    <property type="project" value="TreeGrafter"/>
</dbReference>
<gene>
    <name evidence="8" type="ORF">MNBD_IGNAVI01-3028</name>
</gene>
<keyword evidence="3" id="KW-0862">Zinc</keyword>
<dbReference type="EMBL" id="UOGD01000023">
    <property type="protein sequence ID" value="VAX15505.1"/>
    <property type="molecule type" value="Genomic_DNA"/>
</dbReference>
<dbReference type="GO" id="GO:0015679">
    <property type="term" value="P:plasma membrane copper ion transport"/>
    <property type="evidence" value="ECO:0007669"/>
    <property type="project" value="TreeGrafter"/>
</dbReference>
<feature type="domain" description="CzcB-like C-terminal circularly permuted SH3-like" evidence="7">
    <location>
        <begin position="254"/>
        <end position="314"/>
    </location>
</feature>
<feature type="domain" description="CusB-like beta-barrel" evidence="5">
    <location>
        <begin position="172"/>
        <end position="245"/>
    </location>
</feature>
<keyword evidence="4" id="KW-0472">Membrane</keyword>
<reference evidence="8" key="1">
    <citation type="submission" date="2018-06" db="EMBL/GenBank/DDBJ databases">
        <authorList>
            <person name="Zhirakovskaya E."/>
        </authorList>
    </citation>
    <scope>NUCLEOTIDE SEQUENCE</scope>
</reference>
<dbReference type="InterPro" id="IPR058792">
    <property type="entry name" value="Beta-barrel_RND_2"/>
</dbReference>
<name>A0A3B1CA01_9ZZZZ</name>
<dbReference type="InterPro" id="IPR051909">
    <property type="entry name" value="MFP_Cation_Efflux"/>
</dbReference>
<protein>
    <submittedName>
        <fullName evidence="8">Cobalt/zinc/cadmium efflux RND transporter, membrane fusion protein, CzcB family</fullName>
    </submittedName>
</protein>